<dbReference type="AlphaFoldDB" id="A0A225DVQ0"/>
<keyword evidence="2" id="KW-1185">Reference proteome</keyword>
<dbReference type="EMBL" id="NIDE01000006">
    <property type="protein sequence ID" value="OWK41279.1"/>
    <property type="molecule type" value="Genomic_DNA"/>
</dbReference>
<dbReference type="Proteomes" id="UP000214646">
    <property type="component" value="Unassembled WGS sequence"/>
</dbReference>
<evidence type="ECO:0000313" key="2">
    <source>
        <dbReference type="Proteomes" id="UP000214646"/>
    </source>
</evidence>
<organism evidence="1 2">
    <name type="scientific">Fimbriiglobus ruber</name>
    <dbReference type="NCBI Taxonomy" id="1908690"/>
    <lineage>
        <taxon>Bacteria</taxon>
        <taxon>Pseudomonadati</taxon>
        <taxon>Planctomycetota</taxon>
        <taxon>Planctomycetia</taxon>
        <taxon>Gemmatales</taxon>
        <taxon>Gemmataceae</taxon>
        <taxon>Fimbriiglobus</taxon>
    </lineage>
</organism>
<accession>A0A225DVQ0</accession>
<evidence type="ECO:0000313" key="1">
    <source>
        <dbReference type="EMBL" id="OWK41279.1"/>
    </source>
</evidence>
<reference evidence="2" key="1">
    <citation type="submission" date="2017-06" db="EMBL/GenBank/DDBJ databases">
        <title>Genome analysis of Fimbriiglobus ruber SP5, the first member of the order Planctomycetales with confirmed chitinolytic capability.</title>
        <authorList>
            <person name="Ravin N.V."/>
            <person name="Rakitin A.L."/>
            <person name="Ivanova A.A."/>
            <person name="Beletsky A.V."/>
            <person name="Kulichevskaya I.S."/>
            <person name="Mardanov A.V."/>
            <person name="Dedysh S.N."/>
        </authorList>
    </citation>
    <scope>NUCLEOTIDE SEQUENCE [LARGE SCALE GENOMIC DNA]</scope>
    <source>
        <strain evidence="2">SP5</strain>
    </source>
</reference>
<proteinExistence type="predicted"/>
<protein>
    <submittedName>
        <fullName evidence="1">Uncharacterized protein</fullName>
    </submittedName>
</protein>
<gene>
    <name evidence="1" type="ORF">FRUB_04642</name>
</gene>
<sequence>MARTTYTPFGRGPKSSAASVASNWLKMSSSPPFRPGKMPARGFRGVLTVQILLM</sequence>
<name>A0A225DVQ0_9BACT</name>
<comment type="caution">
    <text evidence="1">The sequence shown here is derived from an EMBL/GenBank/DDBJ whole genome shotgun (WGS) entry which is preliminary data.</text>
</comment>